<keyword evidence="2" id="KW-1185">Reference proteome</keyword>
<organism evidence="1 2">
    <name type="scientific">Lawsonibacter faecis</name>
    <dbReference type="NCBI Taxonomy" id="2763052"/>
    <lineage>
        <taxon>Bacteria</taxon>
        <taxon>Bacillati</taxon>
        <taxon>Bacillota</taxon>
        <taxon>Clostridia</taxon>
        <taxon>Eubacteriales</taxon>
        <taxon>Oscillospiraceae</taxon>
        <taxon>Lawsonibacter</taxon>
    </lineage>
</organism>
<protein>
    <recommendedName>
        <fullName evidence="3">Polymer-forming cytoskeletal protein</fullName>
    </recommendedName>
</protein>
<dbReference type="EMBL" id="JACOPQ010000015">
    <property type="protein sequence ID" value="MBC5738391.1"/>
    <property type="molecule type" value="Genomic_DNA"/>
</dbReference>
<evidence type="ECO:0008006" key="3">
    <source>
        <dbReference type="Google" id="ProtNLM"/>
    </source>
</evidence>
<gene>
    <name evidence="1" type="ORF">H8S62_15375</name>
</gene>
<evidence type="ECO:0000313" key="1">
    <source>
        <dbReference type="EMBL" id="MBC5738391.1"/>
    </source>
</evidence>
<accession>A0A8J6JF30</accession>
<proteinExistence type="predicted"/>
<dbReference type="AlphaFoldDB" id="A0A8J6JF30"/>
<reference evidence="1" key="1">
    <citation type="submission" date="2020-08" db="EMBL/GenBank/DDBJ databases">
        <title>Genome public.</title>
        <authorList>
            <person name="Liu C."/>
            <person name="Sun Q."/>
        </authorList>
    </citation>
    <scope>NUCLEOTIDE SEQUENCE</scope>
    <source>
        <strain evidence="1">NSJ-52</strain>
    </source>
</reference>
<sequence length="221" mass="22560">MEDIRISGMGDLPGGEYRSVSVSGMGKCTGALSAQSVTVNGTFNCKGSLDSQTTAVNGTLKCAGPLRTERFSCNGMADLLGDTVANTLTVGGMVHVKAAKLEGAEITCTGILQSDGQISADRVKVTGVVKAREIVGDHVSIRSHHVSLLKMFLPSASSISSADLIEATTIDLEGVKAGVVNGHDITIGAACTVDCVDCTGTLRIHPSAAVGSVTGDYTMLG</sequence>
<dbReference type="RefSeq" id="WP_186920183.1">
    <property type="nucleotide sequence ID" value="NZ_JACOPQ010000015.1"/>
</dbReference>
<name>A0A8J6JF30_9FIRM</name>
<dbReference type="Proteomes" id="UP000607645">
    <property type="component" value="Unassembled WGS sequence"/>
</dbReference>
<evidence type="ECO:0000313" key="2">
    <source>
        <dbReference type="Proteomes" id="UP000607645"/>
    </source>
</evidence>
<comment type="caution">
    <text evidence="1">The sequence shown here is derived from an EMBL/GenBank/DDBJ whole genome shotgun (WGS) entry which is preliminary data.</text>
</comment>